<evidence type="ECO:0000256" key="4">
    <source>
        <dbReference type="ARBA" id="ARBA00022989"/>
    </source>
</evidence>
<evidence type="ECO:0000256" key="5">
    <source>
        <dbReference type="ARBA" id="ARBA00023136"/>
    </source>
</evidence>
<evidence type="ECO:0000256" key="1">
    <source>
        <dbReference type="ARBA" id="ARBA00004370"/>
    </source>
</evidence>
<organism evidence="8 9">
    <name type="scientific">Aristolochia fimbriata</name>
    <name type="common">White veined hardy Dutchman's pipe vine</name>
    <dbReference type="NCBI Taxonomy" id="158543"/>
    <lineage>
        <taxon>Eukaryota</taxon>
        <taxon>Viridiplantae</taxon>
        <taxon>Streptophyta</taxon>
        <taxon>Embryophyta</taxon>
        <taxon>Tracheophyta</taxon>
        <taxon>Spermatophyta</taxon>
        <taxon>Magnoliopsida</taxon>
        <taxon>Magnoliidae</taxon>
        <taxon>Piperales</taxon>
        <taxon>Aristolochiaceae</taxon>
        <taxon>Aristolochia</taxon>
    </lineage>
</organism>
<feature type="transmembrane region" description="Helical" evidence="7">
    <location>
        <begin position="194"/>
        <end position="211"/>
    </location>
</feature>
<reference evidence="8 9" key="1">
    <citation type="submission" date="2021-07" db="EMBL/GenBank/DDBJ databases">
        <title>The Aristolochia fimbriata genome: insights into angiosperm evolution, floral development and chemical biosynthesis.</title>
        <authorList>
            <person name="Jiao Y."/>
        </authorList>
    </citation>
    <scope>NUCLEOTIDE SEQUENCE [LARGE SCALE GENOMIC DNA]</scope>
    <source>
        <strain evidence="8">IBCAS-2021</strain>
        <tissue evidence="8">Leaf</tissue>
    </source>
</reference>
<protein>
    <submittedName>
        <fullName evidence="8">Uncharacterized protein</fullName>
    </submittedName>
</protein>
<feature type="transmembrane region" description="Helical" evidence="7">
    <location>
        <begin position="223"/>
        <end position="244"/>
    </location>
</feature>
<dbReference type="Proteomes" id="UP000825729">
    <property type="component" value="Unassembled WGS sequence"/>
</dbReference>
<evidence type="ECO:0000313" key="8">
    <source>
        <dbReference type="EMBL" id="KAG9443868.1"/>
    </source>
</evidence>
<dbReference type="AlphaFoldDB" id="A0AAV7E9E2"/>
<dbReference type="PANTHER" id="PTHR12668:SF37">
    <property type="entry name" value="PROTEIN FATTY ACID EXPORT 2, CHLOROPLASTIC"/>
    <property type="match status" value="1"/>
</dbReference>
<feature type="compositionally biased region" description="Basic and acidic residues" evidence="6">
    <location>
        <begin position="124"/>
        <end position="136"/>
    </location>
</feature>
<dbReference type="PANTHER" id="PTHR12668">
    <property type="entry name" value="TRANSMEMBRANE PROTEIN 14, 15"/>
    <property type="match status" value="1"/>
</dbReference>
<accession>A0AAV7E9E2</accession>
<dbReference type="Gene3D" id="1.10.10.1740">
    <property type="entry name" value="Transmembrane protein 14-like"/>
    <property type="match status" value="1"/>
</dbReference>
<evidence type="ECO:0000256" key="3">
    <source>
        <dbReference type="ARBA" id="ARBA00022692"/>
    </source>
</evidence>
<name>A0AAV7E9E2_ARIFI</name>
<dbReference type="GO" id="GO:0009706">
    <property type="term" value="C:chloroplast inner membrane"/>
    <property type="evidence" value="ECO:0007669"/>
    <property type="project" value="TreeGrafter"/>
</dbReference>
<comment type="subcellular location">
    <subcellularLocation>
        <location evidence="1">Membrane</location>
    </subcellularLocation>
</comment>
<dbReference type="InterPro" id="IPR044890">
    <property type="entry name" value="TMEM14_sf"/>
</dbReference>
<dbReference type="Pfam" id="PF03647">
    <property type="entry name" value="Tmemb_14"/>
    <property type="match status" value="1"/>
</dbReference>
<feature type="compositionally biased region" description="Gly residues" evidence="6">
    <location>
        <begin position="90"/>
        <end position="123"/>
    </location>
</feature>
<sequence>MAPALCTLSQSSLLLRPSTNRCAPLRAPSVLKVSAPICFYHSRAAALPRTGVRAADVTGSGDRGRRWTARAVSGSESEPVVVESEREAELGGGGEGFGASGGEGDGGGDGGGNSGGSGSGGGDGESKEGGEGEPEKKKKMAMSMSQKLTLGYAALVGAGGVMGYLKSGSQKSLAAGGLSALLLVYVYSELPVRPTFASSVGLGLSAALLAVMGSRFKRSRKLFPAGIVSIVSFIMAGGYLHGLLRGLH</sequence>
<keyword evidence="9" id="KW-1185">Reference proteome</keyword>
<feature type="region of interest" description="Disordered" evidence="6">
    <location>
        <begin position="56"/>
        <end position="141"/>
    </location>
</feature>
<evidence type="ECO:0000256" key="6">
    <source>
        <dbReference type="SAM" id="MobiDB-lite"/>
    </source>
</evidence>
<gene>
    <name evidence="8" type="ORF">H6P81_015208</name>
</gene>
<feature type="transmembrane region" description="Helical" evidence="7">
    <location>
        <begin position="148"/>
        <end position="165"/>
    </location>
</feature>
<evidence type="ECO:0000256" key="2">
    <source>
        <dbReference type="ARBA" id="ARBA00007590"/>
    </source>
</evidence>
<keyword evidence="4 7" id="KW-1133">Transmembrane helix</keyword>
<keyword evidence="5 7" id="KW-0472">Membrane</keyword>
<dbReference type="GO" id="GO:0015245">
    <property type="term" value="F:fatty acid transmembrane transporter activity"/>
    <property type="evidence" value="ECO:0007669"/>
    <property type="project" value="TreeGrafter"/>
</dbReference>
<proteinExistence type="inferred from homology"/>
<evidence type="ECO:0000313" key="9">
    <source>
        <dbReference type="Proteomes" id="UP000825729"/>
    </source>
</evidence>
<dbReference type="InterPro" id="IPR005349">
    <property type="entry name" value="TMEM14"/>
</dbReference>
<feature type="compositionally biased region" description="Low complexity" evidence="6">
    <location>
        <begin position="72"/>
        <end position="82"/>
    </location>
</feature>
<keyword evidence="3 7" id="KW-0812">Transmembrane</keyword>
<evidence type="ECO:0000256" key="7">
    <source>
        <dbReference type="SAM" id="Phobius"/>
    </source>
</evidence>
<dbReference type="EMBL" id="JAINDJ010000006">
    <property type="protein sequence ID" value="KAG9443868.1"/>
    <property type="molecule type" value="Genomic_DNA"/>
</dbReference>
<comment type="similarity">
    <text evidence="2">Belongs to the TMEM14 family.</text>
</comment>
<comment type="caution">
    <text evidence="8">The sequence shown here is derived from an EMBL/GenBank/DDBJ whole genome shotgun (WGS) entry which is preliminary data.</text>
</comment>